<protein>
    <recommendedName>
        <fullName evidence="15">NADH-cytochrome b5 reductase</fullName>
        <ecNumber evidence="15">1.6.2.2</ecNumber>
    </recommendedName>
</protein>
<reference evidence="18" key="1">
    <citation type="journal article" date="2017" name="Nucleic Acids Res.">
        <title>Proteogenomics produces comprehensive and highly accurate protein-coding gene annotation in a complete genome assembly of Malassezia sympodialis.</title>
        <authorList>
            <person name="Zhu Y."/>
            <person name="Engstroem P.G."/>
            <person name="Tellgren-Roth C."/>
            <person name="Baudo C.D."/>
            <person name="Kennell J.C."/>
            <person name="Sun S."/>
            <person name="Billmyre R.B."/>
            <person name="Schroeder M.S."/>
            <person name="Andersson A."/>
            <person name="Holm T."/>
            <person name="Sigurgeirsson B."/>
            <person name="Wu G."/>
            <person name="Sankaranarayanan S.R."/>
            <person name="Siddharthan R."/>
            <person name="Sanyal K."/>
            <person name="Lundeberg J."/>
            <person name="Nystedt B."/>
            <person name="Boekhout T."/>
            <person name="Dawson T.L. Jr."/>
            <person name="Heitman J."/>
            <person name="Scheynius A."/>
            <person name="Lehtioe J."/>
        </authorList>
    </citation>
    <scope>NUCLEOTIDE SEQUENCE [LARGE SCALE GENOMIC DNA]</scope>
    <source>
        <strain evidence="18">ATCC 42132</strain>
    </source>
</reference>
<dbReference type="PRINTS" id="PR00371">
    <property type="entry name" value="FPNCR"/>
</dbReference>
<dbReference type="Gene3D" id="3.40.50.80">
    <property type="entry name" value="Nucleotide-binding domain of ferredoxin-NADP reductase (FNR) module"/>
    <property type="match status" value="1"/>
</dbReference>
<keyword evidence="18" id="KW-1185">Reference proteome</keyword>
<feature type="binding site" evidence="14">
    <location>
        <position position="146"/>
    </location>
    <ligand>
        <name>FAD</name>
        <dbReference type="ChEBI" id="CHEBI:57692"/>
    </ligand>
</feature>
<dbReference type="FunFam" id="2.40.30.10:FF:000069">
    <property type="entry name" value="NADH-cytochrome b5 reductase"/>
    <property type="match status" value="1"/>
</dbReference>
<evidence type="ECO:0000256" key="9">
    <source>
        <dbReference type="ARBA" id="ARBA00023002"/>
    </source>
</evidence>
<dbReference type="InterPro" id="IPR001709">
    <property type="entry name" value="Flavoprot_Pyr_Nucl_cyt_Rdtase"/>
</dbReference>
<feature type="binding site" evidence="14">
    <location>
        <position position="162"/>
    </location>
    <ligand>
        <name>FAD</name>
        <dbReference type="ChEBI" id="CHEBI:57692"/>
    </ligand>
</feature>
<evidence type="ECO:0000256" key="14">
    <source>
        <dbReference type="PIRSR" id="PIRSR601834-1"/>
    </source>
</evidence>
<feature type="binding site" evidence="14">
    <location>
        <position position="213"/>
    </location>
    <ligand>
        <name>FAD</name>
        <dbReference type="ChEBI" id="CHEBI:57692"/>
    </ligand>
</feature>
<feature type="binding site" evidence="14">
    <location>
        <position position="147"/>
    </location>
    <ligand>
        <name>FAD</name>
        <dbReference type="ChEBI" id="CHEBI:57692"/>
    </ligand>
</feature>
<comment type="subcellular location">
    <subcellularLocation>
        <location evidence="2">Mitochondrion outer membrane</location>
        <topology evidence="2">Single-pass membrane protein</topology>
    </subcellularLocation>
</comment>
<proteinExistence type="inferred from homology"/>
<dbReference type="InterPro" id="IPR039261">
    <property type="entry name" value="FNR_nucleotide-bd"/>
</dbReference>
<name>A0A1M8A4K7_MALS4</name>
<comment type="similarity">
    <text evidence="3 15">Belongs to the flavoprotein pyridine nucleotide cytochrome reductase family.</text>
</comment>
<feature type="binding site" evidence="14">
    <location>
        <position position="171"/>
    </location>
    <ligand>
        <name>FAD</name>
        <dbReference type="ChEBI" id="CHEBI:57692"/>
    </ligand>
</feature>
<keyword evidence="5" id="KW-0812">Transmembrane</keyword>
<dbReference type="GO" id="GO:0090524">
    <property type="term" value="F:cytochrome-b5 reductase activity, acting on NADH"/>
    <property type="evidence" value="ECO:0007669"/>
    <property type="project" value="UniProtKB-EC"/>
</dbReference>
<dbReference type="STRING" id="1230383.A0A1M8A4K7"/>
<evidence type="ECO:0000256" key="8">
    <source>
        <dbReference type="ARBA" id="ARBA00022989"/>
    </source>
</evidence>
<dbReference type="OrthoDB" id="432685at2759"/>
<organism evidence="17 18">
    <name type="scientific">Malassezia sympodialis (strain ATCC 42132)</name>
    <name type="common">Atopic eczema-associated yeast</name>
    <dbReference type="NCBI Taxonomy" id="1230383"/>
    <lineage>
        <taxon>Eukaryota</taxon>
        <taxon>Fungi</taxon>
        <taxon>Dikarya</taxon>
        <taxon>Basidiomycota</taxon>
        <taxon>Ustilaginomycotina</taxon>
        <taxon>Malasseziomycetes</taxon>
        <taxon>Malasseziales</taxon>
        <taxon>Malasseziaceae</taxon>
        <taxon>Malassezia</taxon>
    </lineage>
</organism>
<evidence type="ECO:0000256" key="4">
    <source>
        <dbReference type="ARBA" id="ARBA00022630"/>
    </source>
</evidence>
<dbReference type="OMA" id="PLIHNMK"/>
<evidence type="ECO:0000256" key="12">
    <source>
        <dbReference type="ARBA" id="ARBA00023136"/>
    </source>
</evidence>
<dbReference type="SUPFAM" id="SSF63380">
    <property type="entry name" value="Riboflavin synthase domain-like"/>
    <property type="match status" value="1"/>
</dbReference>
<dbReference type="InterPro" id="IPR017938">
    <property type="entry name" value="Riboflavin_synthase-like_b-brl"/>
</dbReference>
<dbReference type="PANTHER" id="PTHR19370">
    <property type="entry name" value="NADH-CYTOCHROME B5 REDUCTASE"/>
    <property type="match status" value="1"/>
</dbReference>
<comment type="cofactor">
    <cofactor evidence="1 14 15">
        <name>FAD</name>
        <dbReference type="ChEBI" id="CHEBI:57692"/>
    </cofactor>
</comment>
<keyword evidence="6" id="KW-1000">Mitochondrion outer membrane</keyword>
<dbReference type="InterPro" id="IPR001834">
    <property type="entry name" value="CBR-like"/>
</dbReference>
<keyword evidence="11" id="KW-0496">Mitochondrion</keyword>
<feature type="domain" description="FAD-binding FR-type" evidence="16">
    <location>
        <begin position="88"/>
        <end position="196"/>
    </location>
</feature>
<evidence type="ECO:0000259" key="16">
    <source>
        <dbReference type="PROSITE" id="PS51384"/>
    </source>
</evidence>
<evidence type="ECO:0000256" key="5">
    <source>
        <dbReference type="ARBA" id="ARBA00022692"/>
    </source>
</evidence>
<feature type="binding site" evidence="14">
    <location>
        <position position="145"/>
    </location>
    <ligand>
        <name>FAD</name>
        <dbReference type="ChEBI" id="CHEBI:57692"/>
    </ligand>
</feature>
<keyword evidence="9 15" id="KW-0560">Oxidoreductase</keyword>
<keyword evidence="4 14" id="KW-0285">Flavoprotein</keyword>
<dbReference type="AlphaFoldDB" id="A0A1M8A4K7"/>
<evidence type="ECO:0000313" key="17">
    <source>
        <dbReference type="EMBL" id="SHO77329.1"/>
    </source>
</evidence>
<evidence type="ECO:0000256" key="3">
    <source>
        <dbReference type="ARBA" id="ARBA00006105"/>
    </source>
</evidence>
<dbReference type="Proteomes" id="UP000186303">
    <property type="component" value="Chromosome 2"/>
</dbReference>
<evidence type="ECO:0000256" key="6">
    <source>
        <dbReference type="ARBA" id="ARBA00022787"/>
    </source>
</evidence>
<keyword evidence="8" id="KW-1133">Transmembrane helix</keyword>
<evidence type="ECO:0000313" key="18">
    <source>
        <dbReference type="Proteomes" id="UP000186303"/>
    </source>
</evidence>
<dbReference type="EMBL" id="LT671822">
    <property type="protein sequence ID" value="SHO77329.1"/>
    <property type="molecule type" value="Genomic_DNA"/>
</dbReference>
<keyword evidence="10 15" id="KW-0520">NAD</keyword>
<dbReference type="Pfam" id="PF00175">
    <property type="entry name" value="NAD_binding_1"/>
    <property type="match status" value="1"/>
</dbReference>
<dbReference type="Gene3D" id="2.40.30.10">
    <property type="entry name" value="Translation factors"/>
    <property type="match status" value="1"/>
</dbReference>
<evidence type="ECO:0000256" key="1">
    <source>
        <dbReference type="ARBA" id="ARBA00001974"/>
    </source>
</evidence>
<accession>A0A1M8A4K7</accession>
<comment type="catalytic activity">
    <reaction evidence="13 15">
        <text>2 Fe(III)-[cytochrome b5] + NADH = 2 Fe(II)-[cytochrome b5] + NAD(+) + H(+)</text>
        <dbReference type="Rhea" id="RHEA:46680"/>
        <dbReference type="Rhea" id="RHEA-COMP:10438"/>
        <dbReference type="Rhea" id="RHEA-COMP:10439"/>
        <dbReference type="ChEBI" id="CHEBI:15378"/>
        <dbReference type="ChEBI" id="CHEBI:29033"/>
        <dbReference type="ChEBI" id="CHEBI:29034"/>
        <dbReference type="ChEBI" id="CHEBI:57540"/>
        <dbReference type="ChEBI" id="CHEBI:57945"/>
        <dbReference type="EC" id="1.6.2.2"/>
    </reaction>
</comment>
<evidence type="ECO:0000256" key="13">
    <source>
        <dbReference type="ARBA" id="ARBA00047682"/>
    </source>
</evidence>
<keyword evidence="7 14" id="KW-0274">FAD</keyword>
<evidence type="ECO:0000256" key="11">
    <source>
        <dbReference type="ARBA" id="ARBA00023128"/>
    </source>
</evidence>
<dbReference type="InterPro" id="IPR008333">
    <property type="entry name" value="Cbr1-like_FAD-bd_dom"/>
</dbReference>
<dbReference type="PRINTS" id="PR00406">
    <property type="entry name" value="CYTB5RDTASE"/>
</dbReference>
<dbReference type="InterPro" id="IPR001433">
    <property type="entry name" value="OxRdtase_FAD/NAD-bd"/>
</dbReference>
<dbReference type="InterPro" id="IPR017927">
    <property type="entry name" value="FAD-bd_FR_type"/>
</dbReference>
<dbReference type="FunFam" id="3.40.50.80:FF:000009">
    <property type="entry name" value="NADH-cytochrome b5 reductase"/>
    <property type="match status" value="1"/>
</dbReference>
<evidence type="ECO:0000256" key="2">
    <source>
        <dbReference type="ARBA" id="ARBA00004572"/>
    </source>
</evidence>
<evidence type="ECO:0000256" key="7">
    <source>
        <dbReference type="ARBA" id="ARBA00022827"/>
    </source>
</evidence>
<gene>
    <name evidence="17" type="ORF">MSYG_1670</name>
</gene>
<dbReference type="PANTHER" id="PTHR19370:SF171">
    <property type="entry name" value="NADH-CYTOCHROME B5 REDUCTASE 2"/>
    <property type="match status" value="1"/>
</dbReference>
<keyword evidence="12" id="KW-0472">Membrane</keyword>
<evidence type="ECO:0000256" key="10">
    <source>
        <dbReference type="ARBA" id="ARBA00023027"/>
    </source>
</evidence>
<evidence type="ECO:0000256" key="15">
    <source>
        <dbReference type="RuleBase" id="RU361226"/>
    </source>
</evidence>
<dbReference type="CDD" id="cd06183">
    <property type="entry name" value="cyt_b5_reduct_like"/>
    <property type="match status" value="1"/>
</dbReference>
<dbReference type="SUPFAM" id="SSF52343">
    <property type="entry name" value="Ferredoxin reductase-like, C-terminal NADP-linked domain"/>
    <property type="match status" value="1"/>
</dbReference>
<dbReference type="EC" id="1.6.2.2" evidence="15"/>
<dbReference type="GO" id="GO:0005741">
    <property type="term" value="C:mitochondrial outer membrane"/>
    <property type="evidence" value="ECO:0007669"/>
    <property type="project" value="UniProtKB-SubCell"/>
</dbReference>
<dbReference type="VEuPathDB" id="FungiDB:MSYG_1670"/>
<sequence>MFRTTRCTPSLNAVRSSMKQAVRPAPQLRTFSSRTTSKASSNVSLYLSLGGLAGIGAWYATGGFQGDIRSKLQQIHADSGSDVALSSEEFRPLKLKEVRPYNHDSSFYVFELPNNKQSGMFTASALVVRGADEEPKDKDGKPVIRPYTPVNPPTDKGEIVLLVKHYPQGNMTQHLKSLKVGDVIRFKGPIPKHPYKANEFEEIGLVAAGSGITPMWQLIQEISSNPRDKTKVTLLYGNKTEADILLREKFDALKNDDRFKIVYFLDEVSKGVQAEKGYVGKEAIQKYFPGADKGNKAKIFVCGPPPMVKALAGPKDGLKQGELQGVLSELGFKAEQVFKF</sequence>
<dbReference type="PROSITE" id="PS51384">
    <property type="entry name" value="FAD_FR"/>
    <property type="match status" value="1"/>
</dbReference>
<feature type="binding site" evidence="14">
    <location>
        <position position="164"/>
    </location>
    <ligand>
        <name>FAD</name>
        <dbReference type="ChEBI" id="CHEBI:57692"/>
    </ligand>
</feature>
<dbReference type="Pfam" id="PF00970">
    <property type="entry name" value="FAD_binding_6"/>
    <property type="match status" value="1"/>
</dbReference>